<gene>
    <name evidence="3" type="ORF">BD749_2948</name>
</gene>
<proteinExistence type="predicted"/>
<keyword evidence="1" id="KW-1133">Transmembrane helix</keyword>
<sequence length="156" mass="18635">MIQTYTYALSPNTYFRIIAENRLRRFWWLYLFMIIFCVSSLDRFGNDNFITIYILVSTIYLPGLFIYLYFWSKSQKNQNLFLPHALTMDEKIMTSTSEANFQSEIPLQLIIKAVERKGYWLLYIAKSQFIYIPKTVFQTQEGLVAFKRIVTRTKSN</sequence>
<keyword evidence="1" id="KW-0812">Transmembrane</keyword>
<feature type="domain" description="YcxB-like C-terminal" evidence="2">
    <location>
        <begin position="97"/>
        <end position="149"/>
    </location>
</feature>
<keyword evidence="1" id="KW-0472">Membrane</keyword>
<organism evidence="3 4">
    <name type="scientific">Pontibacter ramchanderi</name>
    <dbReference type="NCBI Taxonomy" id="1179743"/>
    <lineage>
        <taxon>Bacteria</taxon>
        <taxon>Pseudomonadati</taxon>
        <taxon>Bacteroidota</taxon>
        <taxon>Cytophagia</taxon>
        <taxon>Cytophagales</taxon>
        <taxon>Hymenobacteraceae</taxon>
        <taxon>Pontibacter</taxon>
    </lineage>
</organism>
<keyword evidence="4" id="KW-1185">Reference proteome</keyword>
<accession>A0A2N3U8M7</accession>
<evidence type="ECO:0000313" key="4">
    <source>
        <dbReference type="Proteomes" id="UP000233782"/>
    </source>
</evidence>
<feature type="transmembrane region" description="Helical" evidence="1">
    <location>
        <begin position="26"/>
        <end position="44"/>
    </location>
</feature>
<dbReference type="Pfam" id="PF14317">
    <property type="entry name" value="YcxB"/>
    <property type="match status" value="1"/>
</dbReference>
<evidence type="ECO:0000256" key="1">
    <source>
        <dbReference type="SAM" id="Phobius"/>
    </source>
</evidence>
<evidence type="ECO:0000313" key="3">
    <source>
        <dbReference type="EMBL" id="PKV63109.1"/>
    </source>
</evidence>
<protein>
    <recommendedName>
        <fullName evidence="2">YcxB-like C-terminal domain-containing protein</fullName>
    </recommendedName>
</protein>
<comment type="caution">
    <text evidence="3">The sequence shown here is derived from an EMBL/GenBank/DDBJ whole genome shotgun (WGS) entry which is preliminary data.</text>
</comment>
<reference evidence="3 4" key="1">
    <citation type="submission" date="2017-12" db="EMBL/GenBank/DDBJ databases">
        <title>Genomic Encyclopedia of Type Strains, Phase III (KMG-III): the genomes of soil and plant-associated and newly described type strains.</title>
        <authorList>
            <person name="Whitman W."/>
        </authorList>
    </citation>
    <scope>NUCLEOTIDE SEQUENCE [LARGE SCALE GENOMIC DNA]</scope>
    <source>
        <strain evidence="3 4">LP43</strain>
    </source>
</reference>
<name>A0A2N3U8M7_9BACT</name>
<dbReference type="Proteomes" id="UP000233782">
    <property type="component" value="Unassembled WGS sequence"/>
</dbReference>
<dbReference type="EMBL" id="PJMU01000003">
    <property type="protein sequence ID" value="PKV63109.1"/>
    <property type="molecule type" value="Genomic_DNA"/>
</dbReference>
<evidence type="ECO:0000259" key="2">
    <source>
        <dbReference type="Pfam" id="PF14317"/>
    </source>
</evidence>
<dbReference type="AlphaFoldDB" id="A0A2N3U8M7"/>
<feature type="transmembrane region" description="Helical" evidence="1">
    <location>
        <begin position="50"/>
        <end position="70"/>
    </location>
</feature>
<dbReference type="InterPro" id="IPR025588">
    <property type="entry name" value="YcxB-like_C"/>
</dbReference>